<dbReference type="NCBIfam" id="TIGR00328">
    <property type="entry name" value="flhB"/>
    <property type="match status" value="1"/>
</dbReference>
<keyword evidence="15" id="KW-0966">Cell projection</keyword>
<evidence type="ECO:0000256" key="1">
    <source>
        <dbReference type="ARBA" id="ARBA00004651"/>
    </source>
</evidence>
<evidence type="ECO:0000256" key="2">
    <source>
        <dbReference type="ARBA" id="ARBA00010690"/>
    </source>
</evidence>
<organism evidence="15 16">
    <name type="scientific">Roseibium aggregatum</name>
    <dbReference type="NCBI Taxonomy" id="187304"/>
    <lineage>
        <taxon>Bacteria</taxon>
        <taxon>Pseudomonadati</taxon>
        <taxon>Pseudomonadota</taxon>
        <taxon>Alphaproteobacteria</taxon>
        <taxon>Hyphomicrobiales</taxon>
        <taxon>Stappiaceae</taxon>
        <taxon>Roseibium</taxon>
    </lineage>
</organism>
<evidence type="ECO:0000256" key="4">
    <source>
        <dbReference type="ARBA" id="ARBA00022448"/>
    </source>
</evidence>
<dbReference type="PANTHER" id="PTHR30531">
    <property type="entry name" value="FLAGELLAR BIOSYNTHETIC PROTEIN FLHB"/>
    <property type="match status" value="1"/>
</dbReference>
<keyword evidence="7 13" id="KW-1005">Bacterial flagellum biogenesis</keyword>
<dbReference type="InterPro" id="IPR029025">
    <property type="entry name" value="T3SS_substrate_exporter_C"/>
</dbReference>
<keyword evidence="5 13" id="KW-1003">Cell membrane</keyword>
<protein>
    <recommendedName>
        <fullName evidence="3 13">Flagellar biosynthetic protein FlhB</fullName>
    </recommendedName>
</protein>
<comment type="function">
    <text evidence="12 13">Required for formation of the rod structure in the basal body of the flagellar apparatus. Together with FliI and FliH, may constitute the export apparatus of flagellin.</text>
</comment>
<accession>A0A926S527</accession>
<dbReference type="Pfam" id="PF01312">
    <property type="entry name" value="Bac_export_2"/>
    <property type="match status" value="1"/>
</dbReference>
<name>A0A926S527_9HYPH</name>
<evidence type="ECO:0000313" key="16">
    <source>
        <dbReference type="Proteomes" id="UP000598467"/>
    </source>
</evidence>
<dbReference type="Gene3D" id="6.10.250.2080">
    <property type="match status" value="1"/>
</dbReference>
<reference evidence="15" key="1">
    <citation type="submission" date="2020-05" db="EMBL/GenBank/DDBJ databases">
        <title>Identification of trans-AT polyketide cluster in two marine bacteria, producers of a novel glutaramide-containing polyketide sesbanimide D and analogs.</title>
        <authorList>
            <person name="Kacar D."/>
            <person name="Rodriguez P."/>
            <person name="Canedo L."/>
            <person name="Gonzalez E."/>
            <person name="Galan B."/>
            <person name="De La Calle F."/>
            <person name="Garcia J.L."/>
        </authorList>
    </citation>
    <scope>NUCLEOTIDE SEQUENCE</scope>
    <source>
        <strain evidence="15">PHM038</strain>
    </source>
</reference>
<evidence type="ECO:0000256" key="13">
    <source>
        <dbReference type="RuleBase" id="RU364091"/>
    </source>
</evidence>
<dbReference type="SUPFAM" id="SSF160544">
    <property type="entry name" value="EscU C-terminal domain-like"/>
    <property type="match status" value="1"/>
</dbReference>
<keyword evidence="4 13" id="KW-0813">Transport</keyword>
<dbReference type="RefSeq" id="WP_190290382.1">
    <property type="nucleotide sequence ID" value="NZ_JABFCZ010000005.1"/>
</dbReference>
<evidence type="ECO:0000256" key="9">
    <source>
        <dbReference type="ARBA" id="ARBA00022989"/>
    </source>
</evidence>
<gene>
    <name evidence="13 15" type="primary">flhB</name>
    <name evidence="15" type="ORF">HK439_05510</name>
</gene>
<keyword evidence="10 13" id="KW-0472">Membrane</keyword>
<evidence type="ECO:0000256" key="10">
    <source>
        <dbReference type="ARBA" id="ARBA00023136"/>
    </source>
</evidence>
<dbReference type="FunFam" id="3.40.1690.10:FF:000001">
    <property type="entry name" value="Flagellar biosynthetic protein FlhB"/>
    <property type="match status" value="1"/>
</dbReference>
<sequence length="355" mass="38829">MAEDSDKDSKTEEPTEKKIQDAIEKGNIPTSREAPILASFLATLLIGGFIISADAGKLRSALMHLIDNAGGFRLGNGADAILLTHALAVETMLFLAPIIGTLTLAGLAAAFLQNKPRIVGHRIKPDPSRISLAKGWGRIFGLQGFVEFLKAAFKFAAVSIVAFLQFKAGLPSLLNSMFTDPSALPEIILQLSMKLVGGVCIVTIVLVAVDIVWSRFSWRKNLRMSKQEIKDEYKQMEGDPIVKARQRSLARDRARNRMMNAVPGATLVVANPTHFAVALRYDSDQSAAPVVVAKGQDLIALKIRQIAEENNVPVIEDRALARSLYASTELDRMIPPEFYRAVAEIICYVYSRRAG</sequence>
<evidence type="ECO:0000256" key="14">
    <source>
        <dbReference type="SAM" id="MobiDB-lite"/>
    </source>
</evidence>
<keyword evidence="11 13" id="KW-1006">Bacterial flagellum protein export</keyword>
<evidence type="ECO:0000256" key="11">
    <source>
        <dbReference type="ARBA" id="ARBA00023225"/>
    </source>
</evidence>
<evidence type="ECO:0000313" key="15">
    <source>
        <dbReference type="EMBL" id="MBD1545710.1"/>
    </source>
</evidence>
<keyword evidence="9 13" id="KW-1133">Transmembrane helix</keyword>
<dbReference type="EMBL" id="JABFCZ010000005">
    <property type="protein sequence ID" value="MBD1545710.1"/>
    <property type="molecule type" value="Genomic_DNA"/>
</dbReference>
<dbReference type="GO" id="GO:0044780">
    <property type="term" value="P:bacterial-type flagellum assembly"/>
    <property type="evidence" value="ECO:0007669"/>
    <property type="project" value="InterPro"/>
</dbReference>
<dbReference type="Proteomes" id="UP000598467">
    <property type="component" value="Unassembled WGS sequence"/>
</dbReference>
<comment type="similarity">
    <text evidence="2 13">Belongs to the type III secretion exporter family.</text>
</comment>
<feature type="transmembrane region" description="Helical" evidence="13">
    <location>
        <begin position="187"/>
        <end position="213"/>
    </location>
</feature>
<dbReference type="GO" id="GO:0009306">
    <property type="term" value="P:protein secretion"/>
    <property type="evidence" value="ECO:0007669"/>
    <property type="project" value="InterPro"/>
</dbReference>
<keyword evidence="15" id="KW-0969">Cilium</keyword>
<evidence type="ECO:0000256" key="8">
    <source>
        <dbReference type="ARBA" id="ARBA00022927"/>
    </source>
</evidence>
<feature type="transmembrane region" description="Helical" evidence="13">
    <location>
        <begin position="34"/>
        <end position="53"/>
    </location>
</feature>
<evidence type="ECO:0000256" key="7">
    <source>
        <dbReference type="ARBA" id="ARBA00022795"/>
    </source>
</evidence>
<dbReference type="AlphaFoldDB" id="A0A926S527"/>
<dbReference type="GO" id="GO:0005886">
    <property type="term" value="C:plasma membrane"/>
    <property type="evidence" value="ECO:0007669"/>
    <property type="project" value="UniProtKB-SubCell"/>
</dbReference>
<feature type="transmembrane region" description="Helical" evidence="13">
    <location>
        <begin position="92"/>
        <end position="112"/>
    </location>
</feature>
<keyword evidence="6 13" id="KW-0812">Transmembrane</keyword>
<comment type="subcellular location">
    <subcellularLocation>
        <location evidence="1">Cell membrane</location>
        <topology evidence="1">Multi-pass membrane protein</topology>
    </subcellularLocation>
</comment>
<feature type="region of interest" description="Disordered" evidence="14">
    <location>
        <begin position="1"/>
        <end position="25"/>
    </location>
</feature>
<feature type="compositionally biased region" description="Basic and acidic residues" evidence="14">
    <location>
        <begin position="7"/>
        <end position="24"/>
    </location>
</feature>
<feature type="transmembrane region" description="Helical" evidence="13">
    <location>
        <begin position="148"/>
        <end position="167"/>
    </location>
</feature>
<keyword evidence="15" id="KW-0282">Flagellum</keyword>
<dbReference type="Gene3D" id="3.40.1690.10">
    <property type="entry name" value="secretion proteins EscU"/>
    <property type="match status" value="1"/>
</dbReference>
<dbReference type="InterPro" id="IPR006135">
    <property type="entry name" value="T3SS_substrate_exporter"/>
</dbReference>
<dbReference type="PANTHER" id="PTHR30531:SF12">
    <property type="entry name" value="FLAGELLAR BIOSYNTHETIC PROTEIN FLHB"/>
    <property type="match status" value="1"/>
</dbReference>
<evidence type="ECO:0000256" key="3">
    <source>
        <dbReference type="ARBA" id="ARBA00021622"/>
    </source>
</evidence>
<evidence type="ECO:0000256" key="6">
    <source>
        <dbReference type="ARBA" id="ARBA00022692"/>
    </source>
</evidence>
<keyword evidence="8 13" id="KW-0653">Protein transport</keyword>
<evidence type="ECO:0000256" key="12">
    <source>
        <dbReference type="ARBA" id="ARBA00025078"/>
    </source>
</evidence>
<evidence type="ECO:0000256" key="5">
    <source>
        <dbReference type="ARBA" id="ARBA00022475"/>
    </source>
</evidence>
<dbReference type="PRINTS" id="PR00950">
    <property type="entry name" value="TYPE3IMSPROT"/>
</dbReference>
<dbReference type="InterPro" id="IPR006136">
    <property type="entry name" value="FlhB"/>
</dbReference>
<proteinExistence type="inferred from homology"/>
<comment type="caution">
    <text evidence="15">The sequence shown here is derived from an EMBL/GenBank/DDBJ whole genome shotgun (WGS) entry which is preliminary data.</text>
</comment>